<feature type="repeat" description="TPR" evidence="1">
    <location>
        <begin position="579"/>
        <end position="612"/>
    </location>
</feature>
<feature type="repeat" description="TPR" evidence="1">
    <location>
        <begin position="659"/>
        <end position="692"/>
    </location>
</feature>
<dbReference type="PRINTS" id="PR00364">
    <property type="entry name" value="DISEASERSIST"/>
</dbReference>
<dbReference type="RefSeq" id="WP_020514103.1">
    <property type="nucleotide sequence ID" value="NZ_JBIAZU010000010.1"/>
</dbReference>
<comment type="caution">
    <text evidence="3">The sequence shown here is derived from an EMBL/GenBank/DDBJ whole genome shotgun (WGS) entry which is preliminary data.</text>
</comment>
<dbReference type="InterPro" id="IPR011990">
    <property type="entry name" value="TPR-like_helical_dom_sf"/>
</dbReference>
<organism evidence="3 4">
    <name type="scientific">Paractinoplanes globisporus</name>
    <dbReference type="NCBI Taxonomy" id="113565"/>
    <lineage>
        <taxon>Bacteria</taxon>
        <taxon>Bacillati</taxon>
        <taxon>Actinomycetota</taxon>
        <taxon>Actinomycetes</taxon>
        <taxon>Micromonosporales</taxon>
        <taxon>Micromonosporaceae</taxon>
        <taxon>Paractinoplanes</taxon>
    </lineage>
</organism>
<evidence type="ECO:0000256" key="2">
    <source>
        <dbReference type="SAM" id="MobiDB-lite"/>
    </source>
</evidence>
<proteinExistence type="predicted"/>
<dbReference type="SUPFAM" id="SSF52540">
    <property type="entry name" value="P-loop containing nucleoside triphosphate hydrolases"/>
    <property type="match status" value="1"/>
</dbReference>
<dbReference type="Gene3D" id="3.40.50.300">
    <property type="entry name" value="P-loop containing nucleotide triphosphate hydrolases"/>
    <property type="match status" value="1"/>
</dbReference>
<evidence type="ECO:0000313" key="3">
    <source>
        <dbReference type="EMBL" id="MFF5297190.1"/>
    </source>
</evidence>
<dbReference type="PANTHER" id="PTHR10098">
    <property type="entry name" value="RAPSYN-RELATED"/>
    <property type="match status" value="1"/>
</dbReference>
<dbReference type="PANTHER" id="PTHR10098:SF108">
    <property type="entry name" value="TETRATRICOPEPTIDE REPEAT PROTEIN 28"/>
    <property type="match status" value="1"/>
</dbReference>
<gene>
    <name evidence="3" type="ORF">ACFY35_47820</name>
</gene>
<accession>A0ABW6WXA4</accession>
<evidence type="ECO:0000256" key="1">
    <source>
        <dbReference type="PROSITE-ProRule" id="PRU00339"/>
    </source>
</evidence>
<dbReference type="Pfam" id="PF13424">
    <property type="entry name" value="TPR_12"/>
    <property type="match status" value="2"/>
</dbReference>
<feature type="region of interest" description="Disordered" evidence="2">
    <location>
        <begin position="1"/>
        <end position="23"/>
    </location>
</feature>
<sequence>MPPGLRREPAGQPVDTFADPPDPGQALTLDDIVERLRLLKVWAGDPSYETIKDRINAAWSEAGRPTGELAGKTTVVDCFRRGRRRLNSDLVIAVVEALHPDVGYVTQWRQAMRVIGGETTAAAHVRVQDELPQDLAEFTGRALELDRLRSTLQRGRHDGGAVVISAIEGMAGVGKTQLAVRAGHLLARERPFEHVLFVNLRGFHPDPAQPPADPAAVLDGFLRLLGVPGHQIPHDLPTRAAAFRGRVAGTRTLVILDNAADEDQVRPLLADTPGCITLVTSRRSLTELPPATHLTLDAFTAEEAVVFLTQAVSGTPVGKDPQAPARIARCCGYLPLALGLVIGHIRGKPGWTLTDHADRLDERHHDRRLDTGVELALHLSYQRLSADRRRLLRLAALHPGEDFDAYGVAALCDFDLRTTQAHLRDLRRDHLLQEASPGRYTQHDLVRAFAANLAGDEDPPAERHAALTRLFDYYLAAAAAAMDTLHPAEAHRRPRVASPATPTPVLTEAGTARDWLDVERAALVATAARTATDGWPSHTTRLSTILFRYLNGGYNNDALTIHGHAYHAARNTDDAKGQAHALTNLGAAYVQIGRFAEAVDHLERALNLHKLSEDRTGQARILTNLGIVEARLGRYRRAADRHGQALTRYRQAGDRTGEARALGNLGFVAARLGDYQPAAERYRQALALSRQTGDHVGEASMLGNLGDVEVRIGHYDLAAEHIHQAMTLYRQHGDRDGEAWTLDSLGILHTHLGQPTQAVEHHQQALSIFRQAGGRDGEAYALNGLGEATQAAGQPSRAVAHHGAALGIAADIGALDQQARAHAGLGRAHHTLGDLDQARRHYHHALARYLDLGMPQAEQIRAQMTAVGETPAADAGSAERQ</sequence>
<reference evidence="3 4" key="1">
    <citation type="submission" date="2024-10" db="EMBL/GenBank/DDBJ databases">
        <title>The Natural Products Discovery Center: Release of the First 8490 Sequenced Strains for Exploring Actinobacteria Biosynthetic Diversity.</title>
        <authorList>
            <person name="Kalkreuter E."/>
            <person name="Kautsar S.A."/>
            <person name="Yang D."/>
            <person name="Bader C.D."/>
            <person name="Teijaro C.N."/>
            <person name="Fluegel L."/>
            <person name="Davis C.M."/>
            <person name="Simpson J.R."/>
            <person name="Lauterbach L."/>
            <person name="Steele A.D."/>
            <person name="Gui C."/>
            <person name="Meng S."/>
            <person name="Li G."/>
            <person name="Viehrig K."/>
            <person name="Ye F."/>
            <person name="Su P."/>
            <person name="Kiefer A.F."/>
            <person name="Nichols A."/>
            <person name="Cepeda A.J."/>
            <person name="Yan W."/>
            <person name="Fan B."/>
            <person name="Jiang Y."/>
            <person name="Adhikari A."/>
            <person name="Zheng C.-J."/>
            <person name="Schuster L."/>
            <person name="Cowan T.M."/>
            <person name="Smanski M.J."/>
            <person name="Chevrette M.G."/>
            <person name="De Carvalho L.P.S."/>
            <person name="Shen B."/>
        </authorList>
    </citation>
    <scope>NUCLEOTIDE SEQUENCE [LARGE SCALE GENOMIC DNA]</scope>
    <source>
        <strain evidence="3 4">NPDC000087</strain>
    </source>
</reference>
<keyword evidence="4" id="KW-1185">Reference proteome</keyword>
<dbReference type="SMART" id="SM00028">
    <property type="entry name" value="TPR"/>
    <property type="match status" value="7"/>
</dbReference>
<dbReference type="InterPro" id="IPR019734">
    <property type="entry name" value="TPR_rpt"/>
</dbReference>
<dbReference type="Pfam" id="PF13374">
    <property type="entry name" value="TPR_10"/>
    <property type="match status" value="1"/>
</dbReference>
<dbReference type="PROSITE" id="PS50293">
    <property type="entry name" value="TPR_REGION"/>
    <property type="match status" value="1"/>
</dbReference>
<dbReference type="InterPro" id="IPR027417">
    <property type="entry name" value="P-loop_NTPase"/>
</dbReference>
<dbReference type="PROSITE" id="PS50005">
    <property type="entry name" value="TPR"/>
    <property type="match status" value="2"/>
</dbReference>
<evidence type="ECO:0000313" key="4">
    <source>
        <dbReference type="Proteomes" id="UP001602245"/>
    </source>
</evidence>
<keyword evidence="1" id="KW-0802">TPR repeat</keyword>
<dbReference type="Proteomes" id="UP001602245">
    <property type="component" value="Unassembled WGS sequence"/>
</dbReference>
<dbReference type="EMBL" id="JBIAZU010000010">
    <property type="protein sequence ID" value="MFF5297190.1"/>
    <property type="molecule type" value="Genomic_DNA"/>
</dbReference>
<name>A0ABW6WXA4_9ACTN</name>
<protein>
    <submittedName>
        <fullName evidence="3">Tetratricopeptide repeat protein</fullName>
    </submittedName>
</protein>
<dbReference type="SUPFAM" id="SSF48452">
    <property type="entry name" value="TPR-like"/>
    <property type="match status" value="2"/>
</dbReference>
<dbReference type="Gene3D" id="1.25.40.10">
    <property type="entry name" value="Tetratricopeptide repeat domain"/>
    <property type="match status" value="3"/>
</dbReference>